<dbReference type="Proteomes" id="UP001165289">
    <property type="component" value="Unassembled WGS sequence"/>
</dbReference>
<name>A0AAV7JH06_9METZ</name>
<evidence type="ECO:0000313" key="1">
    <source>
        <dbReference type="EMBL" id="KAI6647749.1"/>
    </source>
</evidence>
<sequence length="121" mass="14334">MLKKFKGGESKRVNDILTCDETWIYQYDQETKRQSSIWVFSGEDPPVKVRRGRSVGKKMVVAFFCKTDQVTIIPLEDRRIDNTDWYINNCLSKAYEAWSSRRPKTRSKDFSFTTIMHMHTQ</sequence>
<dbReference type="EMBL" id="JAKMXF010000338">
    <property type="protein sequence ID" value="KAI6647749.1"/>
    <property type="molecule type" value="Genomic_DNA"/>
</dbReference>
<organism evidence="1 2">
    <name type="scientific">Oopsacas minuta</name>
    <dbReference type="NCBI Taxonomy" id="111878"/>
    <lineage>
        <taxon>Eukaryota</taxon>
        <taxon>Metazoa</taxon>
        <taxon>Porifera</taxon>
        <taxon>Hexactinellida</taxon>
        <taxon>Hexasterophora</taxon>
        <taxon>Lyssacinosida</taxon>
        <taxon>Leucopsacidae</taxon>
        <taxon>Oopsacas</taxon>
    </lineage>
</organism>
<dbReference type="GO" id="GO:0003676">
    <property type="term" value="F:nucleic acid binding"/>
    <property type="evidence" value="ECO:0007669"/>
    <property type="project" value="InterPro"/>
</dbReference>
<protein>
    <submittedName>
        <fullName evidence="1">Transposase</fullName>
    </submittedName>
</protein>
<dbReference type="AlphaFoldDB" id="A0AAV7JH06"/>
<keyword evidence="2" id="KW-1185">Reference proteome</keyword>
<reference evidence="1 2" key="1">
    <citation type="journal article" date="2023" name="BMC Biol.">
        <title>The compact genome of the sponge Oopsacas minuta (Hexactinellida) is lacking key metazoan core genes.</title>
        <authorList>
            <person name="Santini S."/>
            <person name="Schenkelaars Q."/>
            <person name="Jourda C."/>
            <person name="Duchesne M."/>
            <person name="Belahbib H."/>
            <person name="Rocher C."/>
            <person name="Selva M."/>
            <person name="Riesgo A."/>
            <person name="Vervoort M."/>
            <person name="Leys S.P."/>
            <person name="Kodjabachian L."/>
            <person name="Le Bivic A."/>
            <person name="Borchiellini C."/>
            <person name="Claverie J.M."/>
            <person name="Renard E."/>
        </authorList>
    </citation>
    <scope>NUCLEOTIDE SEQUENCE [LARGE SCALE GENOMIC DNA]</scope>
    <source>
        <strain evidence="1">SPO-2</strain>
    </source>
</reference>
<gene>
    <name evidence="1" type="ORF">LOD99_8590</name>
</gene>
<dbReference type="Gene3D" id="3.30.420.10">
    <property type="entry name" value="Ribonuclease H-like superfamily/Ribonuclease H"/>
    <property type="match status" value="1"/>
</dbReference>
<accession>A0AAV7JH06</accession>
<proteinExistence type="predicted"/>
<dbReference type="InterPro" id="IPR036397">
    <property type="entry name" value="RNaseH_sf"/>
</dbReference>
<comment type="caution">
    <text evidence="1">The sequence shown here is derived from an EMBL/GenBank/DDBJ whole genome shotgun (WGS) entry which is preliminary data.</text>
</comment>
<evidence type="ECO:0000313" key="2">
    <source>
        <dbReference type="Proteomes" id="UP001165289"/>
    </source>
</evidence>